<dbReference type="Pfam" id="PF11412">
    <property type="entry name" value="DsbD_N"/>
    <property type="match status" value="1"/>
</dbReference>
<proteinExistence type="predicted"/>
<evidence type="ECO:0000259" key="2">
    <source>
        <dbReference type="Pfam" id="PF11412"/>
    </source>
</evidence>
<keyword evidence="1" id="KW-0732">Signal</keyword>
<protein>
    <recommendedName>
        <fullName evidence="2">Thiol:disulfide interchange protein DsbD N-terminal domain-containing protein</fullName>
    </recommendedName>
</protein>
<accession>A0ABQ5U1H8</accession>
<gene>
    <name evidence="3" type="ORF">GCM10007924_08990</name>
</gene>
<reference evidence="3" key="2">
    <citation type="submission" date="2023-01" db="EMBL/GenBank/DDBJ databases">
        <title>Draft genome sequence of Sneathiella chinensis strain NBRC 103408.</title>
        <authorList>
            <person name="Sun Q."/>
            <person name="Mori K."/>
        </authorList>
    </citation>
    <scope>NUCLEOTIDE SEQUENCE</scope>
    <source>
        <strain evidence="3">NBRC 103408</strain>
    </source>
</reference>
<organism evidence="3 4">
    <name type="scientific">Sneathiella chinensis</name>
    <dbReference type="NCBI Taxonomy" id="349750"/>
    <lineage>
        <taxon>Bacteria</taxon>
        <taxon>Pseudomonadati</taxon>
        <taxon>Pseudomonadota</taxon>
        <taxon>Alphaproteobacteria</taxon>
        <taxon>Sneathiellales</taxon>
        <taxon>Sneathiellaceae</taxon>
        <taxon>Sneathiella</taxon>
    </lineage>
</organism>
<name>A0ABQ5U1H8_9PROT</name>
<dbReference type="InterPro" id="IPR028250">
    <property type="entry name" value="DsbDN"/>
</dbReference>
<evidence type="ECO:0000313" key="4">
    <source>
        <dbReference type="Proteomes" id="UP001161409"/>
    </source>
</evidence>
<evidence type="ECO:0000313" key="3">
    <source>
        <dbReference type="EMBL" id="GLQ05678.1"/>
    </source>
</evidence>
<dbReference type="EMBL" id="BSNF01000001">
    <property type="protein sequence ID" value="GLQ05678.1"/>
    <property type="molecule type" value="Genomic_DNA"/>
</dbReference>
<feature type="domain" description="Thiol:disulfide interchange protein DsbD N-terminal" evidence="2">
    <location>
        <begin position="46"/>
        <end position="151"/>
    </location>
</feature>
<reference evidence="3" key="1">
    <citation type="journal article" date="2014" name="Int. J. Syst. Evol. Microbiol.">
        <title>Complete genome of a new Firmicutes species belonging to the dominant human colonic microbiota ('Ruminococcus bicirculans') reveals two chromosomes and a selective capacity to utilize plant glucans.</title>
        <authorList>
            <consortium name="NISC Comparative Sequencing Program"/>
            <person name="Wegmann U."/>
            <person name="Louis P."/>
            <person name="Goesmann A."/>
            <person name="Henrissat B."/>
            <person name="Duncan S.H."/>
            <person name="Flint H.J."/>
        </authorList>
    </citation>
    <scope>NUCLEOTIDE SEQUENCE</scope>
    <source>
        <strain evidence="3">NBRC 103408</strain>
    </source>
</reference>
<evidence type="ECO:0000256" key="1">
    <source>
        <dbReference type="SAM" id="SignalP"/>
    </source>
</evidence>
<dbReference type="Proteomes" id="UP001161409">
    <property type="component" value="Unassembled WGS sequence"/>
</dbReference>
<feature type="signal peptide" evidence="1">
    <location>
        <begin position="1"/>
        <end position="18"/>
    </location>
</feature>
<comment type="caution">
    <text evidence="3">The sequence shown here is derived from an EMBL/GenBank/DDBJ whole genome shotgun (WGS) entry which is preliminary data.</text>
</comment>
<keyword evidence="4" id="KW-1185">Reference proteome</keyword>
<sequence length="274" mass="29838">MFIAVCLMAGSAASKVHATDGPIGFQAPRAPVQTDLIFERSGTDNRSEVVLGVQFVLDPGWKTYWRSPGDAGIPPQFDWDGSSNIEKVEILWPRPTRIESFGLTTWGYENEVVLPVKLTLADPEKPLQVRMSAYFGVCKDVCIPVNRDLQADLPAGEGDATYHARVISDYRALVPPKATEGTAIHQVTAQIRTKDQISVTVAGSSGFKNPSLILEGEEGDLFTVRDVTYSDNGKKAVFQIEADLARKERSLSGYPLVATIVDGEQAAEADILLE</sequence>
<feature type="chain" id="PRO_5045435615" description="Thiol:disulfide interchange protein DsbD N-terminal domain-containing protein" evidence="1">
    <location>
        <begin position="19"/>
        <end position="274"/>
    </location>
</feature>